<dbReference type="PROSITE" id="PS00211">
    <property type="entry name" value="ABC_TRANSPORTER_1"/>
    <property type="match status" value="1"/>
</dbReference>
<keyword evidence="4" id="KW-0547">Nucleotide-binding</keyword>
<comment type="similarity">
    <text evidence="9">Belongs to the ABC transporter superfamily. Drug exporter-1 (DrugE1) (TC 3.A.1.105) family.</text>
</comment>
<dbReference type="InterPro" id="IPR027417">
    <property type="entry name" value="P-loop_NTPase"/>
</dbReference>
<dbReference type="SMART" id="SM00382">
    <property type="entry name" value="AAA"/>
    <property type="match status" value="1"/>
</dbReference>
<dbReference type="InterPro" id="IPR003439">
    <property type="entry name" value="ABC_transporter-like_ATP-bd"/>
</dbReference>
<protein>
    <submittedName>
        <fullName evidence="12">ATP-binding cassette domain-containing protein</fullName>
    </submittedName>
    <submittedName>
        <fullName evidence="11">Daunorubicin resistance ABC transporter ATP-binding subunit</fullName>
    </submittedName>
</protein>
<dbReference type="GO" id="GO:1900753">
    <property type="term" value="P:doxorubicin transport"/>
    <property type="evidence" value="ECO:0007669"/>
    <property type="project" value="InterPro"/>
</dbReference>
<dbReference type="InterPro" id="IPR050763">
    <property type="entry name" value="ABC_transporter_ATP-binding"/>
</dbReference>
<accession>A0A0E3WC96</accession>
<evidence type="ECO:0000313" key="14">
    <source>
        <dbReference type="Proteomes" id="UP001055171"/>
    </source>
</evidence>
<evidence type="ECO:0000256" key="9">
    <source>
        <dbReference type="ARBA" id="ARBA00049985"/>
    </source>
</evidence>
<name>A0A0E3WC96_MYCLN</name>
<dbReference type="PROSITE" id="PS50893">
    <property type="entry name" value="ABC_TRANSPORTER_2"/>
    <property type="match status" value="1"/>
</dbReference>
<dbReference type="PANTHER" id="PTHR42711">
    <property type="entry name" value="ABC TRANSPORTER ATP-BINDING PROTEIN"/>
    <property type="match status" value="1"/>
</dbReference>
<dbReference type="GO" id="GO:0016887">
    <property type="term" value="F:ATP hydrolysis activity"/>
    <property type="evidence" value="ECO:0007669"/>
    <property type="project" value="InterPro"/>
</dbReference>
<organism evidence="11 13">
    <name type="scientific">Mycobacterium lentiflavum</name>
    <dbReference type="NCBI Taxonomy" id="141349"/>
    <lineage>
        <taxon>Bacteria</taxon>
        <taxon>Bacillati</taxon>
        <taxon>Actinomycetota</taxon>
        <taxon>Actinomycetes</taxon>
        <taxon>Mycobacteriales</taxon>
        <taxon>Mycobacteriaceae</taxon>
        <taxon>Mycobacterium</taxon>
        <taxon>Mycobacterium simiae complex</taxon>
    </lineage>
</organism>
<dbReference type="Gene3D" id="3.40.50.300">
    <property type="entry name" value="P-loop containing nucleotide triphosphate hydrolases"/>
    <property type="match status" value="1"/>
</dbReference>
<evidence type="ECO:0000256" key="2">
    <source>
        <dbReference type="ARBA" id="ARBA00022448"/>
    </source>
</evidence>
<proteinExistence type="inferred from homology"/>
<evidence type="ECO:0000313" key="11">
    <source>
        <dbReference type="EMBL" id="CQD13120.1"/>
    </source>
</evidence>
<dbReference type="EMBL" id="CP092423">
    <property type="protein sequence ID" value="ULP44517.1"/>
    <property type="molecule type" value="Genomic_DNA"/>
</dbReference>
<evidence type="ECO:0000256" key="3">
    <source>
        <dbReference type="ARBA" id="ARBA00022475"/>
    </source>
</evidence>
<evidence type="ECO:0000313" key="13">
    <source>
        <dbReference type="Proteomes" id="UP000199251"/>
    </source>
</evidence>
<evidence type="ECO:0000256" key="6">
    <source>
        <dbReference type="ARBA" id="ARBA00022967"/>
    </source>
</evidence>
<evidence type="ECO:0000256" key="8">
    <source>
        <dbReference type="ARBA" id="ARBA00023251"/>
    </source>
</evidence>
<evidence type="ECO:0000256" key="5">
    <source>
        <dbReference type="ARBA" id="ARBA00022840"/>
    </source>
</evidence>
<dbReference type="EMBL" id="CTEE01000001">
    <property type="protein sequence ID" value="CQD13120.1"/>
    <property type="molecule type" value="Genomic_DNA"/>
</dbReference>
<dbReference type="InterPro" id="IPR005894">
    <property type="entry name" value="DrrA"/>
</dbReference>
<keyword evidence="2" id="KW-0813">Transport</keyword>
<keyword evidence="3" id="KW-1003">Cell membrane</keyword>
<feature type="domain" description="ABC transporter" evidence="10">
    <location>
        <begin position="6"/>
        <end position="237"/>
    </location>
</feature>
<dbReference type="NCBIfam" id="TIGR01188">
    <property type="entry name" value="drrA"/>
    <property type="match status" value="1"/>
</dbReference>
<sequence length="315" mass="33231">MSPLAIEVADLTKTFGGNTSALSGVSFSVPAGTVCGLLGHNGAGKTTTINILSTLLRPTSGSATVAGYDVVRQPAKVRASIAMTGQFVALDSLLTARENLVLFGRMRGLRRREAKARADELIERFDLVAAADRHVSTYSGGMQRRVDLAGALMVLPNVLFLDEPTAGLDPRSRRDVWALVSSLAQQGITVLLTTQYLDEADVLSDSIVVIDQGKVIASGTAEDLKRRVGTSYCQVSPANPDDLPQVATALTGLSGIDVDGDTNSVSVLAPDGVATLAEVFRRVDALGVELADISLRKPSLDEAFLHITERTAARS</sequence>
<evidence type="ECO:0000313" key="12">
    <source>
        <dbReference type="EMBL" id="ULP44517.1"/>
    </source>
</evidence>
<reference evidence="12" key="2">
    <citation type="submission" date="2022-08" db="EMBL/GenBank/DDBJ databases">
        <title>Complete genome sequence of 14 non-tuberculosis mycobacteria type-strains.</title>
        <authorList>
            <person name="Igarashi Y."/>
            <person name="Osugi A."/>
            <person name="Mitarai S."/>
        </authorList>
    </citation>
    <scope>NUCLEOTIDE SEQUENCE</scope>
    <source>
        <strain evidence="12">ATCC 51985</strain>
    </source>
</reference>
<dbReference type="PANTHER" id="PTHR42711:SF19">
    <property type="entry name" value="DOXORUBICIN RESISTANCE ATP-BINDING PROTEIN DRRA"/>
    <property type="match status" value="1"/>
</dbReference>
<dbReference type="GO" id="GO:0005886">
    <property type="term" value="C:plasma membrane"/>
    <property type="evidence" value="ECO:0007669"/>
    <property type="project" value="UniProtKB-SubCell"/>
</dbReference>
<dbReference type="Proteomes" id="UP000199251">
    <property type="component" value="Unassembled WGS sequence"/>
</dbReference>
<evidence type="ECO:0000256" key="4">
    <source>
        <dbReference type="ARBA" id="ARBA00022741"/>
    </source>
</evidence>
<evidence type="ECO:0000256" key="7">
    <source>
        <dbReference type="ARBA" id="ARBA00023136"/>
    </source>
</evidence>
<dbReference type="GO" id="GO:0046677">
    <property type="term" value="P:response to antibiotic"/>
    <property type="evidence" value="ECO:0007669"/>
    <property type="project" value="UniProtKB-KW"/>
</dbReference>
<dbReference type="Pfam" id="PF00005">
    <property type="entry name" value="ABC_tran"/>
    <property type="match status" value="1"/>
</dbReference>
<dbReference type="Proteomes" id="UP001055171">
    <property type="component" value="Chromosome"/>
</dbReference>
<keyword evidence="8" id="KW-0046">Antibiotic resistance</keyword>
<evidence type="ECO:0000259" key="10">
    <source>
        <dbReference type="PROSITE" id="PS50893"/>
    </source>
</evidence>
<comment type="subcellular location">
    <subcellularLocation>
        <location evidence="1">Cell membrane</location>
        <topology evidence="1">Peripheral membrane protein</topology>
        <orientation evidence="1">Cytoplasmic side</orientation>
    </subcellularLocation>
</comment>
<dbReference type="SUPFAM" id="SSF52540">
    <property type="entry name" value="P-loop containing nucleoside triphosphate hydrolases"/>
    <property type="match status" value="1"/>
</dbReference>
<dbReference type="STRING" id="141349.BN1232_02543"/>
<gene>
    <name evidence="11" type="ORF">BN1232_02543</name>
    <name evidence="12" type="ORF">MJO58_11680</name>
</gene>
<reference evidence="11 13" key="1">
    <citation type="submission" date="2015-03" db="EMBL/GenBank/DDBJ databases">
        <authorList>
            <person name="Urmite Genomes"/>
        </authorList>
    </citation>
    <scope>NUCLEOTIDE SEQUENCE [LARGE SCALE GENOMIC DNA]</scope>
    <source>
        <strain evidence="11 13">CSUR P1491</strain>
    </source>
</reference>
<keyword evidence="7" id="KW-0472">Membrane</keyword>
<dbReference type="AlphaFoldDB" id="A0A0E3WC96"/>
<evidence type="ECO:0000256" key="1">
    <source>
        <dbReference type="ARBA" id="ARBA00004413"/>
    </source>
</evidence>
<dbReference type="GO" id="GO:0043215">
    <property type="term" value="P:daunorubicin transport"/>
    <property type="evidence" value="ECO:0007669"/>
    <property type="project" value="InterPro"/>
</dbReference>
<keyword evidence="6" id="KW-1278">Translocase</keyword>
<keyword evidence="14" id="KW-1185">Reference proteome</keyword>
<dbReference type="InterPro" id="IPR003593">
    <property type="entry name" value="AAA+_ATPase"/>
</dbReference>
<dbReference type="RefSeq" id="WP_090601630.1">
    <property type="nucleotide sequence ID" value="NZ_CP092423.2"/>
</dbReference>
<dbReference type="GO" id="GO:0005524">
    <property type="term" value="F:ATP binding"/>
    <property type="evidence" value="ECO:0007669"/>
    <property type="project" value="UniProtKB-KW"/>
</dbReference>
<dbReference type="InterPro" id="IPR017871">
    <property type="entry name" value="ABC_transporter-like_CS"/>
</dbReference>
<keyword evidence="5 11" id="KW-0067">ATP-binding</keyword>